<gene>
    <name evidence="1" type="ORF">PR048_018286</name>
</gene>
<dbReference type="EMBL" id="JARBHB010000006">
    <property type="protein sequence ID" value="KAJ8881800.1"/>
    <property type="molecule type" value="Genomic_DNA"/>
</dbReference>
<dbReference type="Proteomes" id="UP001159363">
    <property type="component" value="Chromosome 5"/>
</dbReference>
<proteinExistence type="predicted"/>
<reference evidence="1 2" key="1">
    <citation type="submission" date="2023-02" db="EMBL/GenBank/DDBJ databases">
        <title>LHISI_Scaffold_Assembly.</title>
        <authorList>
            <person name="Stuart O.P."/>
            <person name="Cleave R."/>
            <person name="Magrath M.J.L."/>
            <person name="Mikheyev A.S."/>
        </authorList>
    </citation>
    <scope>NUCLEOTIDE SEQUENCE [LARGE SCALE GENOMIC DNA]</scope>
    <source>
        <strain evidence="1">Daus_M_001</strain>
        <tissue evidence="1">Leg muscle</tissue>
    </source>
</reference>
<sequence>MLQKRGVWSKGHLNAALEAIAQGMKIALPFHAVLCKGIFRVTSIKNKICRRSLLTSEQENGLCSRIFHLADVGMPLTYKVLRLSVYIFCKQNKIRVPRDIDKTVYFVENCCCRHPGVVQRHCQIVNPWRGVKLNKYIMGNYFDTLCVFSNELDLMDKLKLIFNMDEKVTSRKQCFHDSKMKHYMQYICEMAGTFFKI</sequence>
<keyword evidence="2" id="KW-1185">Reference proteome</keyword>
<organism evidence="1 2">
    <name type="scientific">Dryococelus australis</name>
    <dbReference type="NCBI Taxonomy" id="614101"/>
    <lineage>
        <taxon>Eukaryota</taxon>
        <taxon>Metazoa</taxon>
        <taxon>Ecdysozoa</taxon>
        <taxon>Arthropoda</taxon>
        <taxon>Hexapoda</taxon>
        <taxon>Insecta</taxon>
        <taxon>Pterygota</taxon>
        <taxon>Neoptera</taxon>
        <taxon>Polyneoptera</taxon>
        <taxon>Phasmatodea</taxon>
        <taxon>Verophasmatodea</taxon>
        <taxon>Anareolatae</taxon>
        <taxon>Phasmatidae</taxon>
        <taxon>Eurycanthinae</taxon>
        <taxon>Dryococelus</taxon>
    </lineage>
</organism>
<evidence type="ECO:0000313" key="1">
    <source>
        <dbReference type="EMBL" id="KAJ8881800.1"/>
    </source>
</evidence>
<name>A0ABQ9HC28_9NEOP</name>
<evidence type="ECO:0000313" key="2">
    <source>
        <dbReference type="Proteomes" id="UP001159363"/>
    </source>
</evidence>
<protein>
    <submittedName>
        <fullName evidence="1">Uncharacterized protein</fullName>
    </submittedName>
</protein>
<accession>A0ABQ9HC28</accession>
<comment type="caution">
    <text evidence="1">The sequence shown here is derived from an EMBL/GenBank/DDBJ whole genome shotgun (WGS) entry which is preliminary data.</text>
</comment>